<dbReference type="PANTHER" id="PTHR47739">
    <property type="entry name" value="TRNA1(VAL) (ADENINE(37)-N6)-METHYLTRANSFERASE"/>
    <property type="match status" value="1"/>
</dbReference>
<dbReference type="EC" id="2.1.1.223" evidence="6"/>
<dbReference type="InterPro" id="IPR050210">
    <property type="entry name" value="tRNA_Adenine-N(6)_MTase"/>
</dbReference>
<comment type="subcellular location">
    <subcellularLocation>
        <location evidence="6">Cytoplasm</location>
    </subcellularLocation>
</comment>
<dbReference type="SUPFAM" id="SSF53335">
    <property type="entry name" value="S-adenosyl-L-methionine-dependent methyltransferases"/>
    <property type="match status" value="1"/>
</dbReference>
<comment type="function">
    <text evidence="6">Specifically methylates the adenine in position 37 of tRNA(1)(Val) (anticodon cmo5UAC).</text>
</comment>
<dbReference type="InterPro" id="IPR022882">
    <property type="entry name" value="tRNA_adenine-N6_MeTrfase"/>
</dbReference>
<dbReference type="GO" id="GO:0008033">
    <property type="term" value="P:tRNA processing"/>
    <property type="evidence" value="ECO:0007669"/>
    <property type="project" value="UniProtKB-UniRule"/>
</dbReference>
<sequence length="235" mass="26739">MSNSSFQFKEFTVLQDKCAMKVGTDGVLLGAWAPMNDVKCVLDVGTGTGLIALQLAQRNKQARIIALEIDFAAVTQATENVFRSPWADRIKVICHDFQTYNPENKFDLIVSNPPYFVDAMKCPDKQRCMARHASGLNYISLFRKAARLLTEGGMISIIIPSEAEKMVMDAAWDSRLFPLRRMLVFTKPGKPCRRILLAFSFQEKECVQESLCIETEYNEYTTEYIALTKDFYLKM</sequence>
<evidence type="ECO:0000256" key="2">
    <source>
        <dbReference type="ARBA" id="ARBA00022603"/>
    </source>
</evidence>
<comment type="catalytic activity">
    <reaction evidence="6">
        <text>adenosine(37) in tRNA1(Val) + S-adenosyl-L-methionine = N(6)-methyladenosine(37) in tRNA1(Val) + S-adenosyl-L-homocysteine + H(+)</text>
        <dbReference type="Rhea" id="RHEA:43160"/>
        <dbReference type="Rhea" id="RHEA-COMP:10369"/>
        <dbReference type="Rhea" id="RHEA-COMP:10370"/>
        <dbReference type="ChEBI" id="CHEBI:15378"/>
        <dbReference type="ChEBI" id="CHEBI:57856"/>
        <dbReference type="ChEBI" id="CHEBI:59789"/>
        <dbReference type="ChEBI" id="CHEBI:74411"/>
        <dbReference type="ChEBI" id="CHEBI:74449"/>
        <dbReference type="EC" id="2.1.1.223"/>
    </reaction>
</comment>
<gene>
    <name evidence="7" type="ORF">EV202_1092</name>
</gene>
<dbReference type="Proteomes" id="UP000295600">
    <property type="component" value="Unassembled WGS sequence"/>
</dbReference>
<evidence type="ECO:0000313" key="8">
    <source>
        <dbReference type="Proteomes" id="UP000295600"/>
    </source>
</evidence>
<name>A0A2R3MVG2_9BACE</name>
<dbReference type="GO" id="GO:0032259">
    <property type="term" value="P:methylation"/>
    <property type="evidence" value="ECO:0007669"/>
    <property type="project" value="UniProtKB-KW"/>
</dbReference>
<keyword evidence="1 6" id="KW-0963">Cytoplasm</keyword>
<accession>A0A2R3MVG2</accession>
<evidence type="ECO:0000256" key="4">
    <source>
        <dbReference type="ARBA" id="ARBA00022691"/>
    </source>
</evidence>
<protein>
    <recommendedName>
        <fullName evidence="6">tRNA1(Val) (adenine(37)-N6)-methyltransferase</fullName>
        <ecNumber evidence="6">2.1.1.223</ecNumber>
    </recommendedName>
    <alternativeName>
        <fullName evidence="6">tRNA m6A37 methyltransferase</fullName>
    </alternativeName>
</protein>
<keyword evidence="2 6" id="KW-0489">Methyltransferase</keyword>
<evidence type="ECO:0000313" key="7">
    <source>
        <dbReference type="EMBL" id="TCO92552.1"/>
    </source>
</evidence>
<dbReference type="AlphaFoldDB" id="A0A2R3MVG2"/>
<evidence type="ECO:0000256" key="5">
    <source>
        <dbReference type="ARBA" id="ARBA00022694"/>
    </source>
</evidence>
<evidence type="ECO:0000256" key="6">
    <source>
        <dbReference type="HAMAP-Rule" id="MF_01872"/>
    </source>
</evidence>
<dbReference type="RefSeq" id="WP_106070456.1">
    <property type="nucleotide sequence ID" value="NZ_CAUSQV010000063.1"/>
</dbReference>
<dbReference type="InterPro" id="IPR007848">
    <property type="entry name" value="Small_mtfrase_dom"/>
</dbReference>
<dbReference type="Pfam" id="PF05175">
    <property type="entry name" value="MTS"/>
    <property type="match status" value="1"/>
</dbReference>
<keyword evidence="5 6" id="KW-0819">tRNA processing</keyword>
<keyword evidence="3 6" id="KW-0808">Transferase</keyword>
<dbReference type="EMBL" id="SLXB01000009">
    <property type="protein sequence ID" value="TCO92552.1"/>
    <property type="molecule type" value="Genomic_DNA"/>
</dbReference>
<dbReference type="PANTHER" id="PTHR47739:SF1">
    <property type="entry name" value="TRNA1(VAL) (ADENINE(37)-N6)-METHYLTRANSFERASE"/>
    <property type="match status" value="1"/>
</dbReference>
<dbReference type="GO" id="GO:0005737">
    <property type="term" value="C:cytoplasm"/>
    <property type="evidence" value="ECO:0007669"/>
    <property type="project" value="UniProtKB-SubCell"/>
</dbReference>
<dbReference type="GeneID" id="94547654"/>
<comment type="caution">
    <text evidence="7">The sequence shown here is derived from an EMBL/GenBank/DDBJ whole genome shotgun (WGS) entry which is preliminary data.</text>
</comment>
<dbReference type="HAMAP" id="MF_01872">
    <property type="entry name" value="tRNA_methyltr_YfiC"/>
    <property type="match status" value="1"/>
</dbReference>
<dbReference type="Gene3D" id="3.40.50.150">
    <property type="entry name" value="Vaccinia Virus protein VP39"/>
    <property type="match status" value="1"/>
</dbReference>
<dbReference type="GO" id="GO:0016430">
    <property type="term" value="F:tRNA (adenine-N6)-methyltransferase activity"/>
    <property type="evidence" value="ECO:0007669"/>
    <property type="project" value="UniProtKB-UniRule"/>
</dbReference>
<reference evidence="7 8" key="1">
    <citation type="submission" date="2019-03" db="EMBL/GenBank/DDBJ databases">
        <title>Genomic Encyclopedia of Type Strains, Phase IV (KMG-IV): sequencing the most valuable type-strain genomes for metagenomic binning, comparative biology and taxonomic classification.</title>
        <authorList>
            <person name="Goeker M."/>
        </authorList>
    </citation>
    <scope>NUCLEOTIDE SEQUENCE [LARGE SCALE GENOMIC DNA]</scope>
    <source>
        <strain evidence="7 8">DSM 23917</strain>
    </source>
</reference>
<evidence type="ECO:0000256" key="1">
    <source>
        <dbReference type="ARBA" id="ARBA00022490"/>
    </source>
</evidence>
<proteinExistence type="inferred from homology"/>
<dbReference type="KEGG" id="bhf:C3V43_04205"/>
<comment type="similarity">
    <text evidence="6">Belongs to the methyltransferase superfamily. tRNA (adenine-N(6)-)-methyltransferase family.</text>
</comment>
<dbReference type="CDD" id="cd02440">
    <property type="entry name" value="AdoMet_MTases"/>
    <property type="match status" value="1"/>
</dbReference>
<dbReference type="InterPro" id="IPR002052">
    <property type="entry name" value="DNA_methylase_N6_adenine_CS"/>
</dbReference>
<keyword evidence="4 6" id="KW-0949">S-adenosyl-L-methionine</keyword>
<evidence type="ECO:0000256" key="3">
    <source>
        <dbReference type="ARBA" id="ARBA00022679"/>
    </source>
</evidence>
<dbReference type="PRINTS" id="PR00507">
    <property type="entry name" value="N12N6MTFRASE"/>
</dbReference>
<organism evidence="7 8">
    <name type="scientific">Prevotella heparinolytica</name>
    <dbReference type="NCBI Taxonomy" id="28113"/>
    <lineage>
        <taxon>Bacteria</taxon>
        <taxon>Pseudomonadati</taxon>
        <taxon>Bacteroidota</taxon>
        <taxon>Bacteroidia</taxon>
        <taxon>Bacteroidales</taxon>
        <taxon>Bacteroidaceae</taxon>
        <taxon>Bacteroides</taxon>
    </lineage>
</organism>
<dbReference type="InterPro" id="IPR029063">
    <property type="entry name" value="SAM-dependent_MTases_sf"/>
</dbReference>
<dbReference type="GO" id="GO:0003676">
    <property type="term" value="F:nucleic acid binding"/>
    <property type="evidence" value="ECO:0007669"/>
    <property type="project" value="InterPro"/>
</dbReference>
<dbReference type="PROSITE" id="PS00092">
    <property type="entry name" value="N6_MTASE"/>
    <property type="match status" value="1"/>
</dbReference>